<accession>A0A7J4YT71</accession>
<dbReference type="RefSeq" id="WP_149923404.1">
    <property type="nucleotide sequence ID" value="NZ_JADOZO010000299.1"/>
</dbReference>
<dbReference type="EMBL" id="VWAK01000003">
    <property type="protein sequence ID" value="KAA5232423.1"/>
    <property type="molecule type" value="Genomic_DNA"/>
</dbReference>
<feature type="region of interest" description="Disordered" evidence="2">
    <location>
        <begin position="1369"/>
        <end position="1389"/>
    </location>
</feature>
<gene>
    <name evidence="4" type="ORF">F2Z09_01375</name>
    <name evidence="3" type="ORF">F2Z22_03450</name>
</gene>
<evidence type="ECO:0000313" key="5">
    <source>
        <dbReference type="Proteomes" id="UP000421791"/>
    </source>
</evidence>
<organism evidence="3 5">
    <name type="scientific">Bacteroides finegoldii</name>
    <dbReference type="NCBI Taxonomy" id="338188"/>
    <lineage>
        <taxon>Bacteria</taxon>
        <taxon>Pseudomonadati</taxon>
        <taxon>Bacteroidota</taxon>
        <taxon>Bacteroidia</taxon>
        <taxon>Bacteroidales</taxon>
        <taxon>Bacteroidaceae</taxon>
        <taxon>Bacteroides</taxon>
    </lineage>
</organism>
<feature type="coiled-coil region" evidence="1">
    <location>
        <begin position="485"/>
        <end position="512"/>
    </location>
</feature>
<evidence type="ECO:0000313" key="6">
    <source>
        <dbReference type="Proteomes" id="UP000440198"/>
    </source>
</evidence>
<feature type="coiled-coil region" evidence="1">
    <location>
        <begin position="1115"/>
        <end position="1178"/>
    </location>
</feature>
<keyword evidence="6" id="KW-1185">Reference proteome</keyword>
<keyword evidence="1" id="KW-0175">Coiled coil</keyword>
<evidence type="ECO:0000313" key="4">
    <source>
        <dbReference type="EMBL" id="KAA5259920.1"/>
    </source>
</evidence>
<dbReference type="Proteomes" id="UP000421791">
    <property type="component" value="Unassembled WGS sequence"/>
</dbReference>
<dbReference type="EMBL" id="VWAG01000002">
    <property type="protein sequence ID" value="KAA5259920.1"/>
    <property type="molecule type" value="Genomic_DNA"/>
</dbReference>
<feature type="coiled-coil region" evidence="1">
    <location>
        <begin position="978"/>
        <end position="1017"/>
    </location>
</feature>
<evidence type="ECO:0000256" key="1">
    <source>
        <dbReference type="SAM" id="Coils"/>
    </source>
</evidence>
<proteinExistence type="predicted"/>
<reference evidence="5 6" key="1">
    <citation type="journal article" date="2019" name="Nat. Med.">
        <title>A library of human gut bacterial isolates paired with longitudinal multiomics data enables mechanistic microbiome research.</title>
        <authorList>
            <person name="Poyet M."/>
            <person name="Groussin M."/>
            <person name="Gibbons S.M."/>
            <person name="Avila-Pacheco J."/>
            <person name="Jiang X."/>
            <person name="Kearney S.M."/>
            <person name="Perrotta A.R."/>
            <person name="Berdy B."/>
            <person name="Zhao S."/>
            <person name="Lieberman T.D."/>
            <person name="Swanson P.K."/>
            <person name="Smith M."/>
            <person name="Roesemann S."/>
            <person name="Alexander J.E."/>
            <person name="Rich S.A."/>
            <person name="Livny J."/>
            <person name="Vlamakis H."/>
            <person name="Clish C."/>
            <person name="Bullock K."/>
            <person name="Deik A."/>
            <person name="Scott J."/>
            <person name="Pierce K.A."/>
            <person name="Xavier R.J."/>
            <person name="Alm E.J."/>
        </authorList>
    </citation>
    <scope>NUCLEOTIDE SEQUENCE [LARGE SCALE GENOMIC DNA]</scope>
    <source>
        <strain evidence="4 6">BIOML-A2</strain>
        <strain evidence="3 5">BIOML-A6</strain>
    </source>
</reference>
<feature type="coiled-coil region" evidence="1">
    <location>
        <begin position="1336"/>
        <end position="1363"/>
    </location>
</feature>
<sequence length="1491" mass="166645">MGKLVFRVASDWQEVVRLRTEIEKLKQTLFSMDSTQSPDTFKKLNAQLGENSKKMNTLIYDAAKAGATIENDFKKGIYDGEKAVNSLSEEIIKQKNIIRETQNDVSMLTEQYKKLGKYDPKRQSLSDELNRAKAALGEQKYALGELQSQQALARLSTKALKDEYALFKDESKAVVTVNEGVGVSFKKTLAAIGGIAMLKQVASNVVSTAGMFQKYESVLTNALNGSSEKAKAYLSDINSFAAKTNFQLDELTDDFIKFVNRGVTPSMDVMKKMGDFTNTVAKPFDQLTEAILDINNPERWKEFGVRVQTEGNKVKLSFRDMTVECDRTVESVMKAVEQFGSMKGVEGSTEAISKTIEGQMSNLEDTITTALAEIGLANQDLISGSISVVDAIFKNYDIIGKSVLTLIEIYGVYRAGLLINTIVEQGSVKSIWAKITATKAATVAQVAYNKVLAMNPYVAVGMAVVSLGVAVYTLAEHTTYAEKTARSAAESMEKMKNTSENLKNKINELLSVIRDETSTQYKKTDAYLKLQNILPEVFKNMDIEKIKLMDKLSLLEKINKASDRREIVGAKTSVVLAQKEVDKINALIAADSQRGTYSGQYEIQLSDAKSKLEAAKKVVADIEKIQVEANKQKEKDDKKVVVKNKEYWTNQKKEAETALNSIASSQKKLMDAGKFEGIDAAVVKSYKGNVKKLKEAEKELKVYDSSSKQDNQTEKLRKQTDRYNALLNKQALEQQRSAEDLQMKVDEARIKAMDEGSAKTIAEMELNFEKEMQAIDRQKEDALRKKVEDARAAWEANPKNKGKSFDATDIKLSDDEQNYYDELYKIAIISNEKIYKDLAEHYLSYADERLAIEKKFNDDISILQEARKKAEAKGDASEIAQIDRSIEKRTEIKNEDIFKLDAEQFKKNMNWEQVFGNLDKVSTDTLKKLKTNLKDFISSQKDLSPENLKELVDAIERIDDKVSERNSFEAMSVSFKSLKDATDAQREAQKAYNKALKEGTDEEKKNAKATLESAKNSRQKALFDATDALHKGVDEIGQYVDAGNQVIGIMETLGMKTPEWLEGAMSGFGEMLNGLGNIDLMKPMSIVTGSLQAIKGALTSITSLGGVINWNGSNAKEVQDSINRLTDRNEALRTSIEDLTDVMEASKGTKSVAAYTDAKKLQEETEENYKKIAQEQARYSNSHHSWNYYWGGFNQDEIARLSSQIGRNWNGDIWSLSPEEMKMLRSNVDMWEKIQNTGKGNYGGRLTEKLNDYIDQAGKMEELTNKLYEGLTGISFESMYDSFIDTLMDMDASAEDAADNIADYFMRAMLSNKIGELYSDKLEAWWKKFGKSMEDNELTESEREALQNEYMQYVEEAIKIRDEIAAATGYTGSSSSSSQEASKKGFATASQDSIDELNGRFTSLQIAGEEIKNQSVAQSQSLNILTMKADALISINTETRNIADDTRDLIASSYLELVQISENTGAIIKPIQQMQKDIAEVKNNTKGLSTK</sequence>
<feature type="coiled-coil region" evidence="1">
    <location>
        <begin position="731"/>
        <end position="781"/>
    </location>
</feature>
<feature type="coiled-coil region" evidence="1">
    <location>
        <begin position="605"/>
        <end position="635"/>
    </location>
</feature>
<dbReference type="Proteomes" id="UP000440198">
    <property type="component" value="Unassembled WGS sequence"/>
</dbReference>
<evidence type="ECO:0000256" key="2">
    <source>
        <dbReference type="SAM" id="MobiDB-lite"/>
    </source>
</evidence>
<name>A0A7J4YT71_9BACE</name>
<evidence type="ECO:0000313" key="3">
    <source>
        <dbReference type="EMBL" id="KAA5232423.1"/>
    </source>
</evidence>
<comment type="caution">
    <text evidence="3">The sequence shown here is derived from an EMBL/GenBank/DDBJ whole genome shotgun (WGS) entry which is preliminary data.</text>
</comment>
<protein>
    <submittedName>
        <fullName evidence="3">Phage tail tape measure protein</fullName>
    </submittedName>
</protein>